<sequence>MPAIRWLRARKHVKRENFFYVDIDALIYRLNKCLDKHGDYVENASIRFYLLPTERQVVTSAHSPPPRLDIFTPLSTHVKCQGGESEEARKSNGYCTSKEFCGYVATYGIRNESDKIWHSIYIHEIRVKLESNAEYIWFRKDQIMLNSPNILVPRINRRKRESPSFTAIQNNR</sequence>
<dbReference type="Proteomes" id="UP001148838">
    <property type="component" value="Unassembled WGS sequence"/>
</dbReference>
<protein>
    <submittedName>
        <fullName evidence="1">Uncharacterized protein</fullName>
    </submittedName>
</protein>
<gene>
    <name evidence="1" type="ORF">ANN_12980</name>
</gene>
<evidence type="ECO:0000313" key="1">
    <source>
        <dbReference type="EMBL" id="KAJ4446285.1"/>
    </source>
</evidence>
<reference evidence="1 2" key="1">
    <citation type="journal article" date="2022" name="Allergy">
        <title>Genome assembly and annotation of Periplaneta americana reveal a comprehensive cockroach allergen profile.</title>
        <authorList>
            <person name="Wang L."/>
            <person name="Xiong Q."/>
            <person name="Saelim N."/>
            <person name="Wang L."/>
            <person name="Nong W."/>
            <person name="Wan A.T."/>
            <person name="Shi M."/>
            <person name="Liu X."/>
            <person name="Cao Q."/>
            <person name="Hui J.H.L."/>
            <person name="Sookrung N."/>
            <person name="Leung T.F."/>
            <person name="Tungtrongchitr A."/>
            <person name="Tsui S.K.W."/>
        </authorList>
    </citation>
    <scope>NUCLEOTIDE SEQUENCE [LARGE SCALE GENOMIC DNA]</scope>
    <source>
        <strain evidence="1">PWHHKU_190912</strain>
    </source>
</reference>
<comment type="caution">
    <text evidence="1">The sequence shown here is derived from an EMBL/GenBank/DDBJ whole genome shotgun (WGS) entry which is preliminary data.</text>
</comment>
<accession>A0ABQ8TKB9</accession>
<dbReference type="EMBL" id="JAJSOF020000009">
    <property type="protein sequence ID" value="KAJ4446285.1"/>
    <property type="molecule type" value="Genomic_DNA"/>
</dbReference>
<organism evidence="1 2">
    <name type="scientific">Periplaneta americana</name>
    <name type="common">American cockroach</name>
    <name type="synonym">Blatta americana</name>
    <dbReference type="NCBI Taxonomy" id="6978"/>
    <lineage>
        <taxon>Eukaryota</taxon>
        <taxon>Metazoa</taxon>
        <taxon>Ecdysozoa</taxon>
        <taxon>Arthropoda</taxon>
        <taxon>Hexapoda</taxon>
        <taxon>Insecta</taxon>
        <taxon>Pterygota</taxon>
        <taxon>Neoptera</taxon>
        <taxon>Polyneoptera</taxon>
        <taxon>Dictyoptera</taxon>
        <taxon>Blattodea</taxon>
        <taxon>Blattoidea</taxon>
        <taxon>Blattidae</taxon>
        <taxon>Blattinae</taxon>
        <taxon>Periplaneta</taxon>
    </lineage>
</organism>
<proteinExistence type="predicted"/>
<keyword evidence="2" id="KW-1185">Reference proteome</keyword>
<evidence type="ECO:0000313" key="2">
    <source>
        <dbReference type="Proteomes" id="UP001148838"/>
    </source>
</evidence>
<name>A0ABQ8TKB9_PERAM</name>